<dbReference type="GO" id="GO:0016020">
    <property type="term" value="C:membrane"/>
    <property type="evidence" value="ECO:0007669"/>
    <property type="project" value="TreeGrafter"/>
</dbReference>
<dbReference type="EMBL" id="AFNH02001217">
    <property type="protein sequence ID" value="EZG43662.1"/>
    <property type="molecule type" value="Genomic_DNA"/>
</dbReference>
<proteinExistence type="predicted"/>
<comment type="caution">
    <text evidence="2">The sequence shown here is derived from an EMBL/GenBank/DDBJ whole genome shotgun (WGS) entry which is preliminary data.</text>
</comment>
<reference evidence="2" key="1">
    <citation type="submission" date="2013-12" db="EMBL/GenBank/DDBJ databases">
        <authorList>
            <person name="Omoto C.K."/>
            <person name="Sibley D."/>
            <person name="Venepally P."/>
            <person name="Hadjithomas M."/>
            <person name="Karamycheva S."/>
            <person name="Brunk B."/>
            <person name="Roos D."/>
            <person name="Caler E."/>
            <person name="Lorenzi H."/>
        </authorList>
    </citation>
    <scope>NUCLEOTIDE SEQUENCE</scope>
</reference>
<evidence type="ECO:0000313" key="3">
    <source>
        <dbReference type="Proteomes" id="UP000019763"/>
    </source>
</evidence>
<sequence>MQGKIRLLIINVYLWIVSIIFLFDCHPWYCYFQYLTAWAWIFVKAYFGFSFYLATRKGRGWSIRGLDNVVGSMEHGRNRTSITDNMEMENAMKENAMKENVMKENAHKVAADCLERSCGTRSAGQPDGVENWWEMIGEIAQCVSVIVVVMFWGLVWPQESALRCFWWEVNMHGVGLLLLLYERCTVKGCTVKGCTVKGCTVESDVRSAKSWRWTTQPWLWAFVALYTGIHVAAFFSRGRRPIYPGVDLTTQRGLALYVSVAAALISLHGLAVLLHTTRPRLMTAPPQL</sequence>
<dbReference type="Proteomes" id="UP000019763">
    <property type="component" value="Unassembled WGS sequence"/>
</dbReference>
<dbReference type="RefSeq" id="XP_011133108.1">
    <property type="nucleotide sequence ID" value="XM_011134806.1"/>
</dbReference>
<dbReference type="OrthoDB" id="10304621at2759"/>
<keyword evidence="1" id="KW-0472">Membrane</keyword>
<protein>
    <submittedName>
        <fullName evidence="2">Transmembrane protein</fullName>
    </submittedName>
</protein>
<accession>A0A023AYB6</accession>
<evidence type="ECO:0000256" key="1">
    <source>
        <dbReference type="SAM" id="Phobius"/>
    </source>
</evidence>
<keyword evidence="3" id="KW-1185">Reference proteome</keyword>
<gene>
    <name evidence="2" type="ORF">GNI_163220</name>
</gene>
<dbReference type="PANTHER" id="PTHR12242:SF1">
    <property type="entry name" value="MYND-TYPE DOMAIN-CONTAINING PROTEIN"/>
    <property type="match status" value="1"/>
</dbReference>
<feature type="transmembrane region" description="Helical" evidence="1">
    <location>
        <begin position="218"/>
        <end position="235"/>
    </location>
</feature>
<dbReference type="VEuPathDB" id="CryptoDB:GNI_163220"/>
<dbReference type="GeneID" id="22915650"/>
<keyword evidence="1" id="KW-1133">Transmembrane helix</keyword>
<keyword evidence="1 2" id="KW-0812">Transmembrane</keyword>
<feature type="transmembrane region" description="Helical" evidence="1">
    <location>
        <begin position="7"/>
        <end position="29"/>
    </location>
</feature>
<feature type="transmembrane region" description="Helical" evidence="1">
    <location>
        <begin position="35"/>
        <end position="54"/>
    </location>
</feature>
<feature type="transmembrane region" description="Helical" evidence="1">
    <location>
        <begin position="255"/>
        <end position="274"/>
    </location>
</feature>
<dbReference type="AlphaFoldDB" id="A0A023AYB6"/>
<dbReference type="PANTHER" id="PTHR12242">
    <property type="entry name" value="OS02G0130600 PROTEIN-RELATED"/>
    <property type="match status" value="1"/>
</dbReference>
<organism evidence="2 3">
    <name type="scientific">Gregarina niphandrodes</name>
    <name type="common">Septate eugregarine</name>
    <dbReference type="NCBI Taxonomy" id="110365"/>
    <lineage>
        <taxon>Eukaryota</taxon>
        <taxon>Sar</taxon>
        <taxon>Alveolata</taxon>
        <taxon>Apicomplexa</taxon>
        <taxon>Conoidasida</taxon>
        <taxon>Gregarinasina</taxon>
        <taxon>Eugregarinorida</taxon>
        <taxon>Gregarinidae</taxon>
        <taxon>Gregarina</taxon>
    </lineage>
</organism>
<evidence type="ECO:0000313" key="2">
    <source>
        <dbReference type="EMBL" id="EZG43662.1"/>
    </source>
</evidence>
<name>A0A023AYB6_GRENI</name>